<dbReference type="PANTHER" id="PTHR45138">
    <property type="entry name" value="REGULATORY COMPONENTS OF SENSORY TRANSDUCTION SYSTEM"/>
    <property type="match status" value="1"/>
</dbReference>
<dbReference type="SUPFAM" id="SSF49785">
    <property type="entry name" value="Galactose-binding domain-like"/>
    <property type="match status" value="1"/>
</dbReference>
<feature type="transmembrane region" description="Helical" evidence="2">
    <location>
        <begin position="322"/>
        <end position="339"/>
    </location>
</feature>
<evidence type="ECO:0000256" key="1">
    <source>
        <dbReference type="SAM" id="Coils"/>
    </source>
</evidence>
<comment type="caution">
    <text evidence="4">The sequence shown here is derived from an EMBL/GenBank/DDBJ whole genome shotgun (WGS) entry which is preliminary data.</text>
</comment>
<dbReference type="SUPFAM" id="SSF55073">
    <property type="entry name" value="Nucleotide cyclase"/>
    <property type="match status" value="1"/>
</dbReference>
<dbReference type="InterPro" id="IPR008979">
    <property type="entry name" value="Galactose-bd-like_sf"/>
</dbReference>
<keyword evidence="1" id="KW-0175">Coiled coil</keyword>
<dbReference type="InterPro" id="IPR050469">
    <property type="entry name" value="Diguanylate_Cyclase"/>
</dbReference>
<dbReference type="FunFam" id="3.30.70.270:FF:000001">
    <property type="entry name" value="Diguanylate cyclase domain protein"/>
    <property type="match status" value="1"/>
</dbReference>
<dbReference type="Proteomes" id="UP000217083">
    <property type="component" value="Unassembled WGS sequence"/>
</dbReference>
<dbReference type="SMART" id="SM00267">
    <property type="entry name" value="GGDEF"/>
    <property type="match status" value="1"/>
</dbReference>
<feature type="transmembrane region" description="Helical" evidence="2">
    <location>
        <begin position="380"/>
        <end position="397"/>
    </location>
</feature>
<dbReference type="EMBL" id="NPIA01000007">
    <property type="protein sequence ID" value="OZM56300.1"/>
    <property type="molecule type" value="Genomic_DNA"/>
</dbReference>
<keyword evidence="2" id="KW-1133">Transmembrane helix</keyword>
<feature type="coiled-coil region" evidence="1">
    <location>
        <begin position="407"/>
        <end position="445"/>
    </location>
</feature>
<keyword evidence="5" id="KW-1185">Reference proteome</keyword>
<dbReference type="CDD" id="cd01949">
    <property type="entry name" value="GGDEF"/>
    <property type="match status" value="1"/>
</dbReference>
<dbReference type="InterPro" id="IPR000160">
    <property type="entry name" value="GGDEF_dom"/>
</dbReference>
<dbReference type="Gene3D" id="3.30.70.270">
    <property type="match status" value="1"/>
</dbReference>
<evidence type="ECO:0000313" key="5">
    <source>
        <dbReference type="Proteomes" id="UP000217083"/>
    </source>
</evidence>
<organism evidence="4 5">
    <name type="scientific">Lottiidibacillus patelloidae</name>
    <dbReference type="NCBI Taxonomy" id="2670334"/>
    <lineage>
        <taxon>Bacteria</taxon>
        <taxon>Bacillati</taxon>
        <taxon>Bacillota</taxon>
        <taxon>Bacilli</taxon>
        <taxon>Bacillales</taxon>
        <taxon>Bacillaceae</taxon>
        <taxon>Lottiidibacillus</taxon>
    </lineage>
</organism>
<reference evidence="4 5" key="2">
    <citation type="submission" date="2017-09" db="EMBL/GenBank/DDBJ databases">
        <title>Bacillus patelloidae sp. nov., isolated from the intestinal tract of a marine limpet.</title>
        <authorList>
            <person name="Liu R."/>
            <person name="Dong C."/>
            <person name="Shao Z."/>
        </authorList>
    </citation>
    <scope>NUCLEOTIDE SEQUENCE [LARGE SCALE GENOMIC DNA]</scope>
    <source>
        <strain evidence="4 5">SA5d-4</strain>
    </source>
</reference>
<sequence>MKKWIFFNYIILAVVFLLSGCTTEINETIAMEKGSFDFDTLSDSQSEIYSLDGEWEFYWKTLASPDDLKNSKTPVKYVHVPYNWNKFEDQDLPGLGYATYRAKLTNHTPGKYGLRIPNINSSYKVWVNGELLGENGKVAENIEKMEASLRPREFFFVTEQRNVEIVLQVANGSFRDGGIFSSIEFGPYEKIFQKTNDRIIFDTILFGIVFLAGLYHIVLFLLRRSDRIAFYFGVFCLLISFRIGVVGEKFLLRIFPEISYNLSLQIEYLSFFACLPLFYWFTWILFQHIVSKLFGKIITYLSLVFIAIALFTKPIISSNTLFYYEALTILVILYLVYFLRRAIKMKIEGSIIVTICGLFFALTVVNDILFYNLIIDTMELAALGLFVFIFSQSYLIAKRFSYAFSKLEHVSNQLAILNSQLEEKVNERTKSLETYQKQLMQANDKLYKLSYFDSTTDVPNKRLLLEELEKEWKNAIVNKDPISLLFLDIDCFKEYNDTYGHLNGDKTLREVASTLQKVIKSYSGFVARYGGEEFVAILPRKSAQEANLVAEKCRNAIEELKINHQSSSVSQYITVSIGISSEIPVAESFEHFIFKADKALYQAKSNGRNQSASYAN</sequence>
<protein>
    <recommendedName>
        <fullName evidence="3">GGDEF domain-containing protein</fullName>
    </recommendedName>
</protein>
<proteinExistence type="predicted"/>
<name>A0A263BRG9_9BACI</name>
<gene>
    <name evidence="4" type="ORF">CIB95_12865</name>
</gene>
<dbReference type="PROSITE" id="PS51257">
    <property type="entry name" value="PROKAR_LIPOPROTEIN"/>
    <property type="match status" value="1"/>
</dbReference>
<feature type="transmembrane region" description="Helical" evidence="2">
    <location>
        <begin position="266"/>
        <end position="286"/>
    </location>
</feature>
<accession>A0A263BRG9</accession>
<reference evidence="5" key="1">
    <citation type="submission" date="2017-08" db="EMBL/GenBank/DDBJ databases">
        <authorList>
            <person name="Huang Z."/>
        </authorList>
    </citation>
    <scope>NUCLEOTIDE SEQUENCE [LARGE SCALE GENOMIC DNA]</scope>
    <source>
        <strain evidence="5">SA5d-4</strain>
    </source>
</reference>
<dbReference type="Pfam" id="PF07695">
    <property type="entry name" value="7TMR-DISM_7TM"/>
    <property type="match status" value="1"/>
</dbReference>
<dbReference type="Pfam" id="PF00990">
    <property type="entry name" value="GGDEF"/>
    <property type="match status" value="1"/>
</dbReference>
<feature type="transmembrane region" description="Helical" evidence="2">
    <location>
        <begin position="298"/>
        <end position="316"/>
    </location>
</feature>
<keyword evidence="2" id="KW-0812">Transmembrane</keyword>
<evidence type="ECO:0000256" key="2">
    <source>
        <dbReference type="SAM" id="Phobius"/>
    </source>
</evidence>
<dbReference type="RefSeq" id="WP_094925771.1">
    <property type="nucleotide sequence ID" value="NZ_NPIA01000007.1"/>
</dbReference>
<dbReference type="InterPro" id="IPR043128">
    <property type="entry name" value="Rev_trsase/Diguanyl_cyclase"/>
</dbReference>
<dbReference type="PROSITE" id="PS50887">
    <property type="entry name" value="GGDEF"/>
    <property type="match status" value="1"/>
</dbReference>
<dbReference type="InterPro" id="IPR029787">
    <property type="entry name" value="Nucleotide_cyclase"/>
</dbReference>
<feature type="transmembrane region" description="Helical" evidence="2">
    <location>
        <begin position="351"/>
        <end position="374"/>
    </location>
</feature>
<dbReference type="AlphaFoldDB" id="A0A263BRG9"/>
<feature type="domain" description="GGDEF" evidence="3">
    <location>
        <begin position="480"/>
        <end position="616"/>
    </location>
</feature>
<dbReference type="GO" id="GO:0052621">
    <property type="term" value="F:diguanylate cyclase activity"/>
    <property type="evidence" value="ECO:0007669"/>
    <property type="project" value="TreeGrafter"/>
</dbReference>
<dbReference type="GO" id="GO:1902201">
    <property type="term" value="P:negative regulation of bacterial-type flagellum-dependent cell motility"/>
    <property type="evidence" value="ECO:0007669"/>
    <property type="project" value="TreeGrafter"/>
</dbReference>
<feature type="transmembrane region" description="Helical" evidence="2">
    <location>
        <begin position="199"/>
        <end position="221"/>
    </location>
</feature>
<keyword evidence="2" id="KW-0472">Membrane</keyword>
<evidence type="ECO:0000259" key="3">
    <source>
        <dbReference type="PROSITE" id="PS50887"/>
    </source>
</evidence>
<dbReference type="GO" id="GO:0005886">
    <property type="term" value="C:plasma membrane"/>
    <property type="evidence" value="ECO:0007669"/>
    <property type="project" value="TreeGrafter"/>
</dbReference>
<dbReference type="GO" id="GO:0043709">
    <property type="term" value="P:cell adhesion involved in single-species biofilm formation"/>
    <property type="evidence" value="ECO:0007669"/>
    <property type="project" value="TreeGrafter"/>
</dbReference>
<dbReference type="NCBIfam" id="TIGR00254">
    <property type="entry name" value="GGDEF"/>
    <property type="match status" value="1"/>
</dbReference>
<dbReference type="Gene3D" id="2.60.120.260">
    <property type="entry name" value="Galactose-binding domain-like"/>
    <property type="match status" value="1"/>
</dbReference>
<feature type="transmembrane region" description="Helical" evidence="2">
    <location>
        <begin position="228"/>
        <end position="246"/>
    </location>
</feature>
<dbReference type="PANTHER" id="PTHR45138:SF9">
    <property type="entry name" value="DIGUANYLATE CYCLASE DGCM-RELATED"/>
    <property type="match status" value="1"/>
</dbReference>
<dbReference type="InterPro" id="IPR011623">
    <property type="entry name" value="7TMR_DISM_rcpt_extracell_dom1"/>
</dbReference>
<evidence type="ECO:0000313" key="4">
    <source>
        <dbReference type="EMBL" id="OZM56300.1"/>
    </source>
</evidence>